<name>A0AAE1VG78_9SOLA</name>
<dbReference type="GO" id="GO:0052793">
    <property type="term" value="F:pectin acetylesterase activity"/>
    <property type="evidence" value="ECO:0007669"/>
    <property type="project" value="TreeGrafter"/>
</dbReference>
<dbReference type="SUPFAM" id="SSF53474">
    <property type="entry name" value="alpha/beta-Hydrolases"/>
    <property type="match status" value="1"/>
</dbReference>
<dbReference type="AlphaFoldDB" id="A0AAE1VG78"/>
<dbReference type="PANTHER" id="PTHR21562:SF77">
    <property type="entry name" value="PECTIN ACETYLESTERASE"/>
    <property type="match status" value="1"/>
</dbReference>
<organism evidence="6 7">
    <name type="scientific">Anisodus tanguticus</name>
    <dbReference type="NCBI Taxonomy" id="243964"/>
    <lineage>
        <taxon>Eukaryota</taxon>
        <taxon>Viridiplantae</taxon>
        <taxon>Streptophyta</taxon>
        <taxon>Embryophyta</taxon>
        <taxon>Tracheophyta</taxon>
        <taxon>Spermatophyta</taxon>
        <taxon>Magnoliopsida</taxon>
        <taxon>eudicotyledons</taxon>
        <taxon>Gunneridae</taxon>
        <taxon>Pentapetalae</taxon>
        <taxon>asterids</taxon>
        <taxon>lamiids</taxon>
        <taxon>Solanales</taxon>
        <taxon>Solanaceae</taxon>
        <taxon>Solanoideae</taxon>
        <taxon>Hyoscyameae</taxon>
        <taxon>Anisodus</taxon>
    </lineage>
</organism>
<dbReference type="Proteomes" id="UP001291623">
    <property type="component" value="Unassembled WGS sequence"/>
</dbReference>
<keyword evidence="4" id="KW-0964">Secreted</keyword>
<keyword evidence="4" id="KW-0134">Cell wall</keyword>
<dbReference type="InterPro" id="IPR029058">
    <property type="entry name" value="AB_hydrolase_fold"/>
</dbReference>
<evidence type="ECO:0000256" key="5">
    <source>
        <dbReference type="ARBA" id="ARBA00023316"/>
    </source>
</evidence>
<accession>A0AAE1VG78</accession>
<dbReference type="PANTHER" id="PTHR21562">
    <property type="entry name" value="NOTUM-RELATED"/>
    <property type="match status" value="1"/>
</dbReference>
<comment type="similarity">
    <text evidence="3">Belongs to the pectinacetylesterase family.</text>
</comment>
<reference evidence="6" key="1">
    <citation type="submission" date="2023-12" db="EMBL/GenBank/DDBJ databases">
        <title>Genome assembly of Anisodus tanguticus.</title>
        <authorList>
            <person name="Wang Y.-J."/>
        </authorList>
    </citation>
    <scope>NUCLEOTIDE SEQUENCE</scope>
    <source>
        <strain evidence="6">KB-2021</strain>
        <tissue evidence="6">Leaf</tissue>
    </source>
</reference>
<keyword evidence="5" id="KW-0961">Cell wall biogenesis/degradation</keyword>
<dbReference type="Pfam" id="PF03283">
    <property type="entry name" value="PAE"/>
    <property type="match status" value="6"/>
</dbReference>
<evidence type="ECO:0000256" key="4">
    <source>
        <dbReference type="ARBA" id="ARBA00022512"/>
    </source>
</evidence>
<keyword evidence="7" id="KW-1185">Reference proteome</keyword>
<comment type="caution">
    <text evidence="6">The sequence shown here is derived from an EMBL/GenBank/DDBJ whole genome shotgun (WGS) entry which is preliminary data.</text>
</comment>
<protein>
    <recommendedName>
        <fullName evidence="8">Pectin acetylesterase</fullName>
    </recommendedName>
</protein>
<gene>
    <name evidence="6" type="ORF">RND71_019171</name>
</gene>
<dbReference type="EMBL" id="JAVYJV010000010">
    <property type="protein sequence ID" value="KAK4360219.1"/>
    <property type="molecule type" value="Genomic_DNA"/>
</dbReference>
<comment type="function">
    <text evidence="1">Hydrolyzes acetyl esters in homogalacturonan regions of pectin. In type I primary cell wall, galacturonic acid residues of pectin can be acetylated at the O-2 and O-3 positions. Decreasing the degree of acetylation of pectin gels in vitro alters their physical properties.</text>
</comment>
<proteinExistence type="inferred from homology"/>
<dbReference type="GO" id="GO:0071555">
    <property type="term" value="P:cell wall organization"/>
    <property type="evidence" value="ECO:0007669"/>
    <property type="project" value="UniProtKB-KW"/>
</dbReference>
<evidence type="ECO:0000256" key="3">
    <source>
        <dbReference type="ARBA" id="ARBA00005784"/>
    </source>
</evidence>
<evidence type="ECO:0000313" key="6">
    <source>
        <dbReference type="EMBL" id="KAK4360219.1"/>
    </source>
</evidence>
<dbReference type="GO" id="GO:0009505">
    <property type="term" value="C:plant-type cell wall"/>
    <property type="evidence" value="ECO:0007669"/>
    <property type="project" value="TreeGrafter"/>
</dbReference>
<dbReference type="InterPro" id="IPR004963">
    <property type="entry name" value="PAE/NOTUM"/>
</dbReference>
<comment type="subcellular location">
    <subcellularLocation>
        <location evidence="2">Secreted</location>
        <location evidence="2">Cell wall</location>
    </subcellularLocation>
</comment>
<evidence type="ECO:0000256" key="1">
    <source>
        <dbReference type="ARBA" id="ARBA00003534"/>
    </source>
</evidence>
<evidence type="ECO:0000256" key="2">
    <source>
        <dbReference type="ARBA" id="ARBA00004191"/>
    </source>
</evidence>
<sequence length="678" mass="76005">MFLGRSMVRKCHGRQKRINDPNVGSSNIMGPWVFQGIHSKNQTANPGHSYGGSIWRVSKAMLYCDRFRNLLKNTPRVKCLVDSGYFIHAKNPQQAIGFENIYNALITLHVQTTVDRNLNDNIESRTLNESQKMALREFRSEFLNALPKPNNPELRGVFIDSLNHHTSLQKRWSPENAVVINNLGGVDRNEHGLVGTRIALNSCFSSLANFPSGHCGGRVAMSTALNFICDGPRITMEYIHPTLSHASSGESTRNHIFAHASSSDSTLVCLDGSPPAYHFEPGFGDGVENWIVHLSGGAWCVNVTDCQKRINDPNVGSSNIMGPWVFQGIHSKNQTANPDFYNWNKVFVRYCDGGSFTGDVEYVDPATNLHFRGARIYEAVLEELLAKGLRNAKNAILTGGSAGGYPAMLYCDRFRNLLKNTPRVKCLVDSGYFIHAKNPQQAIGFENIYNALITLHVQTTVDRNLNDNIESRTLNESQKMALRVCLDGSPPAYHFEPGFGDGVENWIVHLSAILIGGSVEGIQAMLYCDRFRNLLKNTPRVKCLVDSGYFIHAKNPQQAIGFENIYNALITLHVQTTVDRNLNDNIESRTLNESQKMALREFRSEFLNALPKPNNPELRGVFIDSLNHHTSLQKRWSPENAVVINNLSAPKAFADWYFDRKHWYVIDQHDVALPKFGS</sequence>
<evidence type="ECO:0008006" key="8">
    <source>
        <dbReference type="Google" id="ProtNLM"/>
    </source>
</evidence>
<evidence type="ECO:0000313" key="7">
    <source>
        <dbReference type="Proteomes" id="UP001291623"/>
    </source>
</evidence>